<feature type="transmembrane region" description="Helical" evidence="9">
    <location>
        <begin position="62"/>
        <end position="88"/>
    </location>
</feature>
<dbReference type="InterPro" id="IPR020846">
    <property type="entry name" value="MFS_dom"/>
</dbReference>
<keyword evidence="3 8" id="KW-0813">Transport</keyword>
<dbReference type="AlphaFoldDB" id="A0A427XXF2"/>
<evidence type="ECO:0000313" key="12">
    <source>
        <dbReference type="Proteomes" id="UP000279236"/>
    </source>
</evidence>
<evidence type="ECO:0000256" key="3">
    <source>
        <dbReference type="ARBA" id="ARBA00022448"/>
    </source>
</evidence>
<evidence type="ECO:0000256" key="9">
    <source>
        <dbReference type="SAM" id="Phobius"/>
    </source>
</evidence>
<dbReference type="InterPro" id="IPR003663">
    <property type="entry name" value="Sugar/inositol_transpt"/>
</dbReference>
<dbReference type="InterPro" id="IPR036259">
    <property type="entry name" value="MFS_trans_sf"/>
</dbReference>
<evidence type="ECO:0000256" key="6">
    <source>
        <dbReference type="ARBA" id="ARBA00023136"/>
    </source>
</evidence>
<dbReference type="InterPro" id="IPR050360">
    <property type="entry name" value="MFS_Sugar_Transporters"/>
</dbReference>
<feature type="domain" description="Major facilitator superfamily (MFS) profile" evidence="10">
    <location>
        <begin position="24"/>
        <end position="494"/>
    </location>
</feature>
<dbReference type="RefSeq" id="XP_028477443.1">
    <property type="nucleotide sequence ID" value="XM_028622551.1"/>
</dbReference>
<evidence type="ECO:0000256" key="8">
    <source>
        <dbReference type="RuleBase" id="RU003346"/>
    </source>
</evidence>
<dbReference type="PANTHER" id="PTHR48022">
    <property type="entry name" value="PLASTIDIC GLUCOSE TRANSPORTER 4"/>
    <property type="match status" value="1"/>
</dbReference>
<dbReference type="NCBIfam" id="TIGR00879">
    <property type="entry name" value="SP"/>
    <property type="match status" value="1"/>
</dbReference>
<feature type="transmembrane region" description="Helical" evidence="9">
    <location>
        <begin position="192"/>
        <end position="213"/>
    </location>
</feature>
<feature type="transmembrane region" description="Helical" evidence="9">
    <location>
        <begin position="467"/>
        <end position="490"/>
    </location>
</feature>
<gene>
    <name evidence="11" type="ORF">EHS24_007177</name>
</gene>
<accession>A0A427XXF2</accession>
<keyword evidence="4 9" id="KW-0812">Transmembrane</keyword>
<comment type="caution">
    <text evidence="11">The sequence shown here is derived from an EMBL/GenBank/DDBJ whole genome shotgun (WGS) entry which is preliminary data.</text>
</comment>
<dbReference type="PROSITE" id="PS00217">
    <property type="entry name" value="SUGAR_TRANSPORT_2"/>
    <property type="match status" value="1"/>
</dbReference>
<feature type="transmembrane region" description="Helical" evidence="9">
    <location>
        <begin position="328"/>
        <end position="349"/>
    </location>
</feature>
<comment type="catalytic activity">
    <reaction evidence="7">
        <text>myo-inositol(out) + H(+)(out) = myo-inositol(in) + H(+)(in)</text>
        <dbReference type="Rhea" id="RHEA:60364"/>
        <dbReference type="ChEBI" id="CHEBI:15378"/>
        <dbReference type="ChEBI" id="CHEBI:17268"/>
    </reaction>
</comment>
<feature type="transmembrane region" description="Helical" evidence="9">
    <location>
        <begin position="361"/>
        <end position="385"/>
    </location>
</feature>
<feature type="transmembrane region" description="Helical" evidence="9">
    <location>
        <begin position="125"/>
        <end position="146"/>
    </location>
</feature>
<protein>
    <recommendedName>
        <fullName evidence="10">Major facilitator superfamily (MFS) profile domain-containing protein</fullName>
    </recommendedName>
</protein>
<dbReference type="STRING" id="105984.A0A427XXF2"/>
<sequence length="550" mass="60125">MGGFKIVEDRPTPKAVYNRRIYALSLICAAGALTFGYDNAFLGTTIARPGFQRDFGFTQHSAAWITQTTSNLTSVFLAGAAIGSLIAWPFMEHYGRVKPLQGASAIFIAGAAIMTATPGNLALMYAGRVITGLGVGCLTAVIPTFIAEMAPPPIRGQLTGFFDIAYQIGALTGFWINYGITKTLPATSPSAWRIPMAVQLIPSGLFAIGTLFMKESPPWLLRKGRDDEAMANLSYIRGLPADHTYMLEEVGMVRAIMEEEARVAGNVPGMWGYLRGAARELSRPSMLHRVNLIFFIFEFMCFSGALSLNYYCVFYSPQIFASVGITDTALYTGIYGLFKALGAITFYLFIIDRAGRRQPWLLSSGMCCLTLIYLAVYVKVAAPGAKDATGALLPISSSSAAGGKAAIFIIMLFSMCWGFGGNGLPWIVTSEMFPISLRSITGAYASFHHWLASFAVTMSSLPIKNSWGWGMFLFYAAINAITFIFTYFLIPETKGVPIECMDMLWGGKTKYTQFRQRAVYPPDGIPPFPAELIHDTDLDAKQDTEHVEQV</sequence>
<dbReference type="Pfam" id="PF00083">
    <property type="entry name" value="Sugar_tr"/>
    <property type="match status" value="1"/>
</dbReference>
<dbReference type="GeneID" id="39591720"/>
<feature type="transmembrane region" description="Helical" evidence="9">
    <location>
        <begin position="21"/>
        <end position="42"/>
    </location>
</feature>
<dbReference type="PRINTS" id="PR00171">
    <property type="entry name" value="SUGRTRNSPORT"/>
</dbReference>
<evidence type="ECO:0000256" key="4">
    <source>
        <dbReference type="ARBA" id="ARBA00022692"/>
    </source>
</evidence>
<dbReference type="OrthoDB" id="508119at2759"/>
<feature type="transmembrane region" description="Helical" evidence="9">
    <location>
        <begin position="158"/>
        <end position="180"/>
    </location>
</feature>
<keyword evidence="5 9" id="KW-1133">Transmembrane helix</keyword>
<reference evidence="11 12" key="1">
    <citation type="submission" date="2018-11" db="EMBL/GenBank/DDBJ databases">
        <title>Genome sequence of Apiotrichum porosum DSM 27194.</title>
        <authorList>
            <person name="Aliyu H."/>
            <person name="Gorte O."/>
            <person name="Ochsenreither K."/>
        </authorList>
    </citation>
    <scope>NUCLEOTIDE SEQUENCE [LARGE SCALE GENOMIC DNA]</scope>
    <source>
        <strain evidence="11 12">DSM 27194</strain>
    </source>
</reference>
<dbReference type="InterPro" id="IPR005829">
    <property type="entry name" value="Sugar_transporter_CS"/>
</dbReference>
<evidence type="ECO:0000256" key="7">
    <source>
        <dbReference type="ARBA" id="ARBA00049119"/>
    </source>
</evidence>
<feature type="transmembrane region" description="Helical" evidence="9">
    <location>
        <begin position="405"/>
        <end position="428"/>
    </location>
</feature>
<dbReference type="SUPFAM" id="SSF103473">
    <property type="entry name" value="MFS general substrate transporter"/>
    <property type="match status" value="1"/>
</dbReference>
<dbReference type="GO" id="GO:0005351">
    <property type="term" value="F:carbohydrate:proton symporter activity"/>
    <property type="evidence" value="ECO:0007669"/>
    <property type="project" value="TreeGrafter"/>
</dbReference>
<evidence type="ECO:0000256" key="2">
    <source>
        <dbReference type="ARBA" id="ARBA00010992"/>
    </source>
</evidence>
<keyword evidence="12" id="KW-1185">Reference proteome</keyword>
<comment type="subcellular location">
    <subcellularLocation>
        <location evidence="1">Membrane</location>
        <topology evidence="1">Multi-pass membrane protein</topology>
    </subcellularLocation>
</comment>
<evidence type="ECO:0000256" key="1">
    <source>
        <dbReference type="ARBA" id="ARBA00004141"/>
    </source>
</evidence>
<feature type="transmembrane region" description="Helical" evidence="9">
    <location>
        <begin position="100"/>
        <end position="119"/>
    </location>
</feature>
<evidence type="ECO:0000256" key="5">
    <source>
        <dbReference type="ARBA" id="ARBA00022989"/>
    </source>
</evidence>
<dbReference type="GO" id="GO:0016020">
    <property type="term" value="C:membrane"/>
    <property type="evidence" value="ECO:0007669"/>
    <property type="project" value="UniProtKB-SubCell"/>
</dbReference>
<feature type="transmembrane region" description="Helical" evidence="9">
    <location>
        <begin position="292"/>
        <end position="316"/>
    </location>
</feature>
<feature type="transmembrane region" description="Helical" evidence="9">
    <location>
        <begin position="440"/>
        <end position="461"/>
    </location>
</feature>
<evidence type="ECO:0000259" key="10">
    <source>
        <dbReference type="PROSITE" id="PS50850"/>
    </source>
</evidence>
<dbReference type="Proteomes" id="UP000279236">
    <property type="component" value="Unassembled WGS sequence"/>
</dbReference>
<dbReference type="PROSITE" id="PS50850">
    <property type="entry name" value="MFS"/>
    <property type="match status" value="1"/>
</dbReference>
<evidence type="ECO:0000313" key="11">
    <source>
        <dbReference type="EMBL" id="RSH83491.1"/>
    </source>
</evidence>
<name>A0A427XXF2_9TREE</name>
<proteinExistence type="inferred from homology"/>
<organism evidence="11 12">
    <name type="scientific">Apiotrichum porosum</name>
    <dbReference type="NCBI Taxonomy" id="105984"/>
    <lineage>
        <taxon>Eukaryota</taxon>
        <taxon>Fungi</taxon>
        <taxon>Dikarya</taxon>
        <taxon>Basidiomycota</taxon>
        <taxon>Agaricomycotina</taxon>
        <taxon>Tremellomycetes</taxon>
        <taxon>Trichosporonales</taxon>
        <taxon>Trichosporonaceae</taxon>
        <taxon>Apiotrichum</taxon>
    </lineage>
</organism>
<dbReference type="Gene3D" id="1.20.1250.20">
    <property type="entry name" value="MFS general substrate transporter like domains"/>
    <property type="match status" value="1"/>
</dbReference>
<dbReference type="PANTHER" id="PTHR48022:SF60">
    <property type="entry name" value="MAJOR FACILITATOR SUPERFAMILY (MFS) PROFILE DOMAIN-CONTAINING PROTEIN"/>
    <property type="match status" value="1"/>
</dbReference>
<dbReference type="InterPro" id="IPR005828">
    <property type="entry name" value="MFS_sugar_transport-like"/>
</dbReference>
<keyword evidence="6 9" id="KW-0472">Membrane</keyword>
<comment type="similarity">
    <text evidence="2 8">Belongs to the major facilitator superfamily. Sugar transporter (TC 2.A.1.1) family.</text>
</comment>
<dbReference type="EMBL" id="RSCE01000004">
    <property type="protein sequence ID" value="RSH83491.1"/>
    <property type="molecule type" value="Genomic_DNA"/>
</dbReference>